<organism evidence="5 6">
    <name type="scientific">Albula glossodonta</name>
    <name type="common">roundjaw bonefish</name>
    <dbReference type="NCBI Taxonomy" id="121402"/>
    <lineage>
        <taxon>Eukaryota</taxon>
        <taxon>Metazoa</taxon>
        <taxon>Chordata</taxon>
        <taxon>Craniata</taxon>
        <taxon>Vertebrata</taxon>
        <taxon>Euteleostomi</taxon>
        <taxon>Actinopterygii</taxon>
        <taxon>Neopterygii</taxon>
        <taxon>Teleostei</taxon>
        <taxon>Albuliformes</taxon>
        <taxon>Albulidae</taxon>
        <taxon>Albula</taxon>
    </lineage>
</organism>
<dbReference type="GO" id="GO:0005886">
    <property type="term" value="C:plasma membrane"/>
    <property type="evidence" value="ECO:0007669"/>
    <property type="project" value="TreeGrafter"/>
</dbReference>
<evidence type="ECO:0000313" key="5">
    <source>
        <dbReference type="EMBL" id="KAG9336780.1"/>
    </source>
</evidence>
<name>A0A8T2NBS6_9TELE</name>
<proteinExistence type="predicted"/>
<dbReference type="Proteomes" id="UP000824540">
    <property type="component" value="Unassembled WGS sequence"/>
</dbReference>
<evidence type="ECO:0000259" key="4">
    <source>
        <dbReference type="PROSITE" id="PS50835"/>
    </source>
</evidence>
<dbReference type="InterPro" id="IPR013106">
    <property type="entry name" value="Ig_V-set"/>
</dbReference>
<dbReference type="AlphaFoldDB" id="A0A8T2NBS6"/>
<dbReference type="SMART" id="SM00409">
    <property type="entry name" value="IG"/>
    <property type="match status" value="1"/>
</dbReference>
<evidence type="ECO:0000256" key="1">
    <source>
        <dbReference type="ARBA" id="ARBA00022729"/>
    </source>
</evidence>
<dbReference type="Pfam" id="PF07686">
    <property type="entry name" value="V-set"/>
    <property type="match status" value="1"/>
</dbReference>
<dbReference type="InterPro" id="IPR003599">
    <property type="entry name" value="Ig_sub"/>
</dbReference>
<dbReference type="PROSITE" id="PS50835">
    <property type="entry name" value="IG_LIKE"/>
    <property type="match status" value="1"/>
</dbReference>
<comment type="caution">
    <text evidence="5">The sequence shown here is derived from an EMBL/GenBank/DDBJ whole genome shotgun (WGS) entry which is preliminary data.</text>
</comment>
<dbReference type="SMART" id="SM00406">
    <property type="entry name" value="IGv"/>
    <property type="match status" value="1"/>
</dbReference>
<sequence>MMIKLLIPFSVSLSCLTVQVEAMNIQVVPASHLVKDAGQSSTFSCSCDDQSYVRMYWYQQPGGKGVLKLIGLLYRDNLTPGDQFSDRFQISGDATTTGTLEISNLMAGDSAVYFCAMSKAHRYRSQPLHFRNLSPRHRLPYSLQHTCTPSNVVLIEFNL</sequence>
<dbReference type="OrthoDB" id="9049585at2759"/>
<feature type="domain" description="Ig-like" evidence="4">
    <location>
        <begin position="8"/>
        <end position="134"/>
    </location>
</feature>
<dbReference type="SUPFAM" id="SSF48726">
    <property type="entry name" value="Immunoglobulin"/>
    <property type="match status" value="1"/>
</dbReference>
<dbReference type="PANTHER" id="PTHR23268">
    <property type="entry name" value="T-CELL RECEPTOR BETA CHAIN"/>
    <property type="match status" value="1"/>
</dbReference>
<reference evidence="5" key="1">
    <citation type="thesis" date="2021" institute="BYU ScholarsArchive" country="Provo, UT, USA">
        <title>Applications of and Algorithms for Genome Assembly and Genomic Analyses with an Emphasis on Marine Teleosts.</title>
        <authorList>
            <person name="Pickett B.D."/>
        </authorList>
    </citation>
    <scope>NUCLEOTIDE SEQUENCE</scope>
    <source>
        <strain evidence="5">HI-2016</strain>
    </source>
</reference>
<protein>
    <recommendedName>
        <fullName evidence="4">Ig-like domain-containing protein</fullName>
    </recommendedName>
</protein>
<dbReference type="PROSITE" id="PS51257">
    <property type="entry name" value="PROKAR_LIPOPROTEIN"/>
    <property type="match status" value="1"/>
</dbReference>
<keyword evidence="6" id="KW-1185">Reference proteome</keyword>
<evidence type="ECO:0000256" key="3">
    <source>
        <dbReference type="SAM" id="SignalP"/>
    </source>
</evidence>
<dbReference type="Gene3D" id="2.60.40.10">
    <property type="entry name" value="Immunoglobulins"/>
    <property type="match status" value="1"/>
</dbReference>
<dbReference type="EMBL" id="JAFBMS010000102">
    <property type="protein sequence ID" value="KAG9336780.1"/>
    <property type="molecule type" value="Genomic_DNA"/>
</dbReference>
<feature type="chain" id="PRO_5035796560" description="Ig-like domain-containing protein" evidence="3">
    <location>
        <begin position="23"/>
        <end position="159"/>
    </location>
</feature>
<dbReference type="InterPro" id="IPR013783">
    <property type="entry name" value="Ig-like_fold"/>
</dbReference>
<accession>A0A8T2NBS6</accession>
<feature type="signal peptide" evidence="3">
    <location>
        <begin position="1"/>
        <end position="22"/>
    </location>
</feature>
<dbReference type="GO" id="GO:0002376">
    <property type="term" value="P:immune system process"/>
    <property type="evidence" value="ECO:0007669"/>
    <property type="project" value="UniProtKB-KW"/>
</dbReference>
<dbReference type="PANTHER" id="PTHR23268:SF124">
    <property type="entry name" value="IG-LIKE DOMAIN-CONTAINING PROTEIN"/>
    <property type="match status" value="1"/>
</dbReference>
<dbReference type="InterPro" id="IPR007110">
    <property type="entry name" value="Ig-like_dom"/>
</dbReference>
<gene>
    <name evidence="5" type="ORF">JZ751_003128</name>
</gene>
<dbReference type="InterPro" id="IPR050413">
    <property type="entry name" value="TCR_beta_variable"/>
</dbReference>
<keyword evidence="2" id="KW-0391">Immunity</keyword>
<dbReference type="GO" id="GO:0007166">
    <property type="term" value="P:cell surface receptor signaling pathway"/>
    <property type="evidence" value="ECO:0007669"/>
    <property type="project" value="TreeGrafter"/>
</dbReference>
<keyword evidence="1 3" id="KW-0732">Signal</keyword>
<dbReference type="InterPro" id="IPR036179">
    <property type="entry name" value="Ig-like_dom_sf"/>
</dbReference>
<evidence type="ECO:0000313" key="6">
    <source>
        <dbReference type="Proteomes" id="UP000824540"/>
    </source>
</evidence>
<evidence type="ECO:0000256" key="2">
    <source>
        <dbReference type="ARBA" id="ARBA00022859"/>
    </source>
</evidence>